<dbReference type="Gene3D" id="3.40.720.10">
    <property type="entry name" value="Alkaline Phosphatase, subunit A"/>
    <property type="match status" value="1"/>
</dbReference>
<keyword evidence="5" id="KW-1185">Reference proteome</keyword>
<feature type="region of interest" description="Disordered" evidence="2">
    <location>
        <begin position="428"/>
        <end position="460"/>
    </location>
</feature>
<dbReference type="Pfam" id="PF00884">
    <property type="entry name" value="Sulfatase"/>
    <property type="match status" value="1"/>
</dbReference>
<evidence type="ECO:0000256" key="1">
    <source>
        <dbReference type="ARBA" id="ARBA00008779"/>
    </source>
</evidence>
<dbReference type="SUPFAM" id="SSF53649">
    <property type="entry name" value="Alkaline phosphatase-like"/>
    <property type="match status" value="1"/>
</dbReference>
<dbReference type="InterPro" id="IPR050738">
    <property type="entry name" value="Sulfatase"/>
</dbReference>
<dbReference type="CDD" id="cd16148">
    <property type="entry name" value="sulfatase_like"/>
    <property type="match status" value="1"/>
</dbReference>
<dbReference type="PANTHER" id="PTHR42693">
    <property type="entry name" value="ARYLSULFATASE FAMILY MEMBER"/>
    <property type="match status" value="1"/>
</dbReference>
<dbReference type="RefSeq" id="WP_129069845.1">
    <property type="nucleotide sequence ID" value="NZ_RDFA01000005.1"/>
</dbReference>
<dbReference type="InterPro" id="IPR017850">
    <property type="entry name" value="Alkaline_phosphatase_core_sf"/>
</dbReference>
<dbReference type="EMBL" id="RDFA01000005">
    <property type="protein sequence ID" value="RXK47993.1"/>
    <property type="molecule type" value="Genomic_DNA"/>
</dbReference>
<reference evidence="4 5" key="1">
    <citation type="submission" date="2019-01" db="EMBL/GenBank/DDBJ databases">
        <title>Halorientalis sp. F13-25 a new haloarchaeum isolated from hypersaline water.</title>
        <authorList>
            <person name="Ana D.-V."/>
            <person name="Cristina S.-P."/>
            <person name="Antonio V."/>
        </authorList>
    </citation>
    <scope>NUCLEOTIDE SEQUENCE [LARGE SCALE GENOMIC DNA]</scope>
    <source>
        <strain evidence="4 5">F13-25</strain>
    </source>
</reference>
<evidence type="ECO:0000259" key="3">
    <source>
        <dbReference type="Pfam" id="PF00884"/>
    </source>
</evidence>
<dbReference type="PANTHER" id="PTHR42693:SF33">
    <property type="entry name" value="ARYLSULFATASE"/>
    <property type="match status" value="1"/>
</dbReference>
<dbReference type="GO" id="GO:0004065">
    <property type="term" value="F:arylsulfatase activity"/>
    <property type="evidence" value="ECO:0007669"/>
    <property type="project" value="TreeGrafter"/>
</dbReference>
<evidence type="ECO:0000313" key="4">
    <source>
        <dbReference type="EMBL" id="RXK47993.1"/>
    </source>
</evidence>
<accession>A0A498L0G7</accession>
<comment type="caution">
    <text evidence="4">The sequence shown here is derived from an EMBL/GenBank/DDBJ whole genome shotgun (WGS) entry which is preliminary data.</text>
</comment>
<organism evidence="4 5">
    <name type="scientific">Halorientalis pallida</name>
    <dbReference type="NCBI Taxonomy" id="2479928"/>
    <lineage>
        <taxon>Archaea</taxon>
        <taxon>Methanobacteriati</taxon>
        <taxon>Methanobacteriota</taxon>
        <taxon>Stenosarchaea group</taxon>
        <taxon>Halobacteria</taxon>
        <taxon>Halobacteriales</taxon>
        <taxon>Haloarculaceae</taxon>
        <taxon>Halorientalis</taxon>
    </lineage>
</organism>
<evidence type="ECO:0000313" key="5">
    <source>
        <dbReference type="Proteomes" id="UP000289691"/>
    </source>
</evidence>
<dbReference type="OrthoDB" id="3164at2157"/>
<feature type="domain" description="Sulfatase N-terminal" evidence="3">
    <location>
        <begin position="10"/>
        <end position="323"/>
    </location>
</feature>
<dbReference type="Proteomes" id="UP000289691">
    <property type="component" value="Unassembled WGS sequence"/>
</dbReference>
<sequence length="460" mass="50662">MGGTTECNRVVLITIDSLRRDCLDEMPTLRSLASEGVHFPQAVAHSNWTPLSFPSILGPDPVFVRSNDHDLGTPTLAEHLSNHGVETVGLNAANGFLTEHWGYDRGFDQFESFLDTNGRVSQWLATHPTTHGWVQLFGSALRRPFAPSDDRHTVDTSNLLDLEDRLCEVLRPTRGEQFVWAHLMDTHTPYVPAPQYLSDDAKPSVASQLLQQANASLGNILGTADISLLRDRYHGAARQIDRSLARIVTVLRDRGLADETCLVVAGDHGEEFLEHGHTAHYPKLYTELLEVPLVVHPPGGGGSTVEAPVGLEVIPATIADLFGLDPSPFEGASVRRVLEGDDVQRDGPVVSVTVRGESVTTQPIPRSPTDGSLLLSARDERWTYIYHDGTGERELYDRTTDPGEQDPLPPDEIAPSTIDRLHDAVQTRLDRIHTPTDQRDDHGENPPTSVTERLEHLGYS</sequence>
<name>A0A498L0G7_9EURY</name>
<evidence type="ECO:0000256" key="2">
    <source>
        <dbReference type="SAM" id="MobiDB-lite"/>
    </source>
</evidence>
<protein>
    <submittedName>
        <fullName evidence="4">Sulfatase</fullName>
    </submittedName>
</protein>
<gene>
    <name evidence="4" type="ORF">EAF64_15280</name>
</gene>
<dbReference type="AlphaFoldDB" id="A0A498L0G7"/>
<comment type="similarity">
    <text evidence="1">Belongs to the sulfatase family.</text>
</comment>
<feature type="region of interest" description="Disordered" evidence="2">
    <location>
        <begin position="393"/>
        <end position="416"/>
    </location>
</feature>
<dbReference type="InterPro" id="IPR000917">
    <property type="entry name" value="Sulfatase_N"/>
</dbReference>
<proteinExistence type="inferred from homology"/>
<feature type="compositionally biased region" description="Basic and acidic residues" evidence="2">
    <location>
        <begin position="428"/>
        <end position="444"/>
    </location>
</feature>